<dbReference type="PANTHER" id="PTHR33867">
    <property type="entry name" value="RIBOSOME MATURATION FACTOR RIMP"/>
    <property type="match status" value="1"/>
</dbReference>
<dbReference type="InterPro" id="IPR028998">
    <property type="entry name" value="RimP_C"/>
</dbReference>
<evidence type="ECO:0000256" key="3">
    <source>
        <dbReference type="HAMAP-Rule" id="MF_01077"/>
    </source>
</evidence>
<evidence type="ECO:0000313" key="6">
    <source>
        <dbReference type="EMBL" id="SCX75741.1"/>
    </source>
</evidence>
<dbReference type="STRING" id="185008.bhn_I0870"/>
<dbReference type="SUPFAM" id="SSF74942">
    <property type="entry name" value="YhbC-like, C-terminal domain"/>
    <property type="match status" value="1"/>
</dbReference>
<dbReference type="OrthoDB" id="9805006at2"/>
<dbReference type="CDD" id="cd01734">
    <property type="entry name" value="YlxS_C"/>
    <property type="match status" value="1"/>
</dbReference>
<keyword evidence="7" id="KW-1185">Reference proteome</keyword>
<comment type="function">
    <text evidence="3">Required for maturation of 30S ribosomal subunits.</text>
</comment>
<protein>
    <recommendedName>
        <fullName evidence="3">Ribosome maturation factor RimP</fullName>
    </recommendedName>
</protein>
<comment type="subcellular location">
    <subcellularLocation>
        <location evidence="3">Cytoplasm</location>
    </subcellularLocation>
</comment>
<evidence type="ECO:0000313" key="7">
    <source>
        <dbReference type="Proteomes" id="UP000183047"/>
    </source>
</evidence>
<accession>A0A1G5AD06</accession>
<organism evidence="6 7">
    <name type="scientific">Butyrivibrio hungatei</name>
    <dbReference type="NCBI Taxonomy" id="185008"/>
    <lineage>
        <taxon>Bacteria</taxon>
        <taxon>Bacillati</taxon>
        <taxon>Bacillota</taxon>
        <taxon>Clostridia</taxon>
        <taxon>Lachnospirales</taxon>
        <taxon>Lachnospiraceae</taxon>
        <taxon>Butyrivibrio</taxon>
    </lineage>
</organism>
<comment type="similarity">
    <text evidence="3">Belongs to the RimP family.</text>
</comment>
<dbReference type="GO" id="GO:0005829">
    <property type="term" value="C:cytosol"/>
    <property type="evidence" value="ECO:0007669"/>
    <property type="project" value="TreeGrafter"/>
</dbReference>
<keyword evidence="2 3" id="KW-0690">Ribosome biogenesis</keyword>
<dbReference type="SUPFAM" id="SSF75420">
    <property type="entry name" value="YhbC-like, N-terminal domain"/>
    <property type="match status" value="1"/>
</dbReference>
<dbReference type="InterPro" id="IPR028989">
    <property type="entry name" value="RimP_N"/>
</dbReference>
<dbReference type="RefSeq" id="WP_074461002.1">
    <property type="nucleotide sequence ID" value="NZ_FMUR01000003.1"/>
</dbReference>
<name>A0A1G5AD06_9FIRM</name>
<evidence type="ECO:0000259" key="4">
    <source>
        <dbReference type="Pfam" id="PF02576"/>
    </source>
</evidence>
<dbReference type="Gene3D" id="2.30.30.180">
    <property type="entry name" value="Ribosome maturation factor RimP, C-terminal domain"/>
    <property type="match status" value="1"/>
</dbReference>
<keyword evidence="1 3" id="KW-0963">Cytoplasm</keyword>
<dbReference type="InterPro" id="IPR003728">
    <property type="entry name" value="Ribosome_maturation_RimP"/>
</dbReference>
<evidence type="ECO:0000256" key="1">
    <source>
        <dbReference type="ARBA" id="ARBA00022490"/>
    </source>
</evidence>
<dbReference type="InterPro" id="IPR036847">
    <property type="entry name" value="RimP_C_sf"/>
</dbReference>
<dbReference type="FunFam" id="3.30.300.70:FF:000001">
    <property type="entry name" value="Ribosome maturation factor RimP"/>
    <property type="match status" value="1"/>
</dbReference>
<dbReference type="AlphaFoldDB" id="A0A1G5AD06"/>
<feature type="domain" description="Ribosome maturation factor RimP N-terminal" evidence="4">
    <location>
        <begin position="15"/>
        <end position="85"/>
    </location>
</feature>
<dbReference type="HAMAP" id="MF_01077">
    <property type="entry name" value="RimP"/>
    <property type="match status" value="1"/>
</dbReference>
<proteinExistence type="inferred from homology"/>
<dbReference type="Pfam" id="PF02576">
    <property type="entry name" value="RimP_N"/>
    <property type="match status" value="1"/>
</dbReference>
<dbReference type="EMBL" id="FMUR01000003">
    <property type="protein sequence ID" value="SCX75741.1"/>
    <property type="molecule type" value="Genomic_DNA"/>
</dbReference>
<dbReference type="Gene3D" id="3.30.300.70">
    <property type="entry name" value="RimP-like superfamily, N-terminal"/>
    <property type="match status" value="1"/>
</dbReference>
<dbReference type="PANTHER" id="PTHR33867:SF1">
    <property type="entry name" value="RIBOSOME MATURATION FACTOR RIMP"/>
    <property type="match status" value="1"/>
</dbReference>
<evidence type="ECO:0000256" key="2">
    <source>
        <dbReference type="ARBA" id="ARBA00022517"/>
    </source>
</evidence>
<dbReference type="Proteomes" id="UP000183047">
    <property type="component" value="Unassembled WGS sequence"/>
</dbReference>
<dbReference type="GO" id="GO:0000028">
    <property type="term" value="P:ribosomal small subunit assembly"/>
    <property type="evidence" value="ECO:0007669"/>
    <property type="project" value="TreeGrafter"/>
</dbReference>
<dbReference type="GO" id="GO:0006412">
    <property type="term" value="P:translation"/>
    <property type="evidence" value="ECO:0007669"/>
    <property type="project" value="TreeGrafter"/>
</dbReference>
<sequence>MSRKEDIEKKTEALLTPIAEKCGVRIYDVEYVKEAGEWYLRAYIDKDGGVNINDCVDVNHALSDALDVDDFIEDAYTLEVSSPGLGRQLKKDRHFENSLGKDVELKLYKAIDGVKEFAGTLKSYDSTSVTVTINDKDETFLRKEISVIKLALDF</sequence>
<dbReference type="Pfam" id="PF17384">
    <property type="entry name" value="DUF150_C"/>
    <property type="match status" value="1"/>
</dbReference>
<dbReference type="InterPro" id="IPR035956">
    <property type="entry name" value="RimP_N_sf"/>
</dbReference>
<reference evidence="7" key="1">
    <citation type="submission" date="2016-10" db="EMBL/GenBank/DDBJ databases">
        <authorList>
            <person name="Varghese N."/>
            <person name="Submissions S."/>
        </authorList>
    </citation>
    <scope>NUCLEOTIDE SEQUENCE [LARGE SCALE GENOMIC DNA]</scope>
    <source>
        <strain evidence="7">XBD2006</strain>
    </source>
</reference>
<gene>
    <name evidence="3" type="primary">rimP</name>
    <name evidence="6" type="ORF">SAMN02910451_00129</name>
</gene>
<feature type="domain" description="Ribosome maturation factor RimP C-terminal" evidence="5">
    <location>
        <begin position="89"/>
        <end position="154"/>
    </location>
</feature>
<evidence type="ECO:0000259" key="5">
    <source>
        <dbReference type="Pfam" id="PF17384"/>
    </source>
</evidence>